<sequence length="108" mass="11673">MIDVRVANGDFTRQQNKSKIDLVGFPKVVKRPLADVRTALEPTFLSETGLGVCVQAGHSFSSQVPQAQENTIVPPLWLICVQALAQVQLVGARGEEVVRGLQGSSYPD</sequence>
<gene>
    <name evidence="1" type="ORF">E2C01_006620</name>
</gene>
<accession>A0A5B7CYB9</accession>
<evidence type="ECO:0000313" key="1">
    <source>
        <dbReference type="EMBL" id="MPC13871.1"/>
    </source>
</evidence>
<organism evidence="1 2">
    <name type="scientific">Portunus trituberculatus</name>
    <name type="common">Swimming crab</name>
    <name type="synonym">Neptunus trituberculatus</name>
    <dbReference type="NCBI Taxonomy" id="210409"/>
    <lineage>
        <taxon>Eukaryota</taxon>
        <taxon>Metazoa</taxon>
        <taxon>Ecdysozoa</taxon>
        <taxon>Arthropoda</taxon>
        <taxon>Crustacea</taxon>
        <taxon>Multicrustacea</taxon>
        <taxon>Malacostraca</taxon>
        <taxon>Eumalacostraca</taxon>
        <taxon>Eucarida</taxon>
        <taxon>Decapoda</taxon>
        <taxon>Pleocyemata</taxon>
        <taxon>Brachyura</taxon>
        <taxon>Eubrachyura</taxon>
        <taxon>Portunoidea</taxon>
        <taxon>Portunidae</taxon>
        <taxon>Portuninae</taxon>
        <taxon>Portunus</taxon>
    </lineage>
</organism>
<evidence type="ECO:0000313" key="2">
    <source>
        <dbReference type="Proteomes" id="UP000324222"/>
    </source>
</evidence>
<dbReference type="AlphaFoldDB" id="A0A5B7CYB9"/>
<dbReference type="Proteomes" id="UP000324222">
    <property type="component" value="Unassembled WGS sequence"/>
</dbReference>
<name>A0A5B7CYB9_PORTR</name>
<protein>
    <submittedName>
        <fullName evidence="1">Uncharacterized protein</fullName>
    </submittedName>
</protein>
<proteinExistence type="predicted"/>
<comment type="caution">
    <text evidence="1">The sequence shown here is derived from an EMBL/GenBank/DDBJ whole genome shotgun (WGS) entry which is preliminary data.</text>
</comment>
<dbReference type="EMBL" id="VSRR010000312">
    <property type="protein sequence ID" value="MPC13871.1"/>
    <property type="molecule type" value="Genomic_DNA"/>
</dbReference>
<keyword evidence="2" id="KW-1185">Reference proteome</keyword>
<reference evidence="1 2" key="1">
    <citation type="submission" date="2019-05" db="EMBL/GenBank/DDBJ databases">
        <title>Another draft genome of Portunus trituberculatus and its Hox gene families provides insights of decapod evolution.</title>
        <authorList>
            <person name="Jeong J.-H."/>
            <person name="Song I."/>
            <person name="Kim S."/>
            <person name="Choi T."/>
            <person name="Kim D."/>
            <person name="Ryu S."/>
            <person name="Kim W."/>
        </authorList>
    </citation>
    <scope>NUCLEOTIDE SEQUENCE [LARGE SCALE GENOMIC DNA]</scope>
    <source>
        <tissue evidence="1">Muscle</tissue>
    </source>
</reference>